<proteinExistence type="inferred from homology"/>
<dbReference type="InterPro" id="IPR051808">
    <property type="entry name" value="Type_IV_pilus_biogenesis"/>
</dbReference>
<organism evidence="4 5">
    <name type="scientific">Candidatus Magnetobacterium bavaricum</name>
    <dbReference type="NCBI Taxonomy" id="29290"/>
    <lineage>
        <taxon>Bacteria</taxon>
        <taxon>Pseudomonadati</taxon>
        <taxon>Nitrospirota</taxon>
        <taxon>Thermodesulfovibrionia</taxon>
        <taxon>Thermodesulfovibrionales</taxon>
        <taxon>Candidatus Magnetobacteriaceae</taxon>
        <taxon>Candidatus Magnetobacterium</taxon>
    </lineage>
</organism>
<evidence type="ECO:0000256" key="1">
    <source>
        <dbReference type="RuleBase" id="RU004003"/>
    </source>
</evidence>
<accession>A0A0F3GWH9</accession>
<dbReference type="Gene3D" id="2.60.40.3500">
    <property type="match status" value="1"/>
</dbReference>
<dbReference type="PANTHER" id="PTHR30604">
    <property type="entry name" value="PROTEIN TRANSPORT PROTEIN HOFQ"/>
    <property type="match status" value="1"/>
</dbReference>
<feature type="compositionally biased region" description="Low complexity" evidence="2">
    <location>
        <begin position="597"/>
        <end position="611"/>
    </location>
</feature>
<dbReference type="AlphaFoldDB" id="A0A0F3GWH9"/>
<dbReference type="EMBL" id="LACI01000653">
    <property type="protein sequence ID" value="KJU86309.1"/>
    <property type="molecule type" value="Genomic_DNA"/>
</dbReference>
<dbReference type="PRINTS" id="PR00811">
    <property type="entry name" value="BCTERIALGSPD"/>
</dbReference>
<dbReference type="PATRIC" id="fig|29290.4.peg.1986"/>
<sequence>MKMYKGKDLILSVGLCVIMMAYGCSSTGGINGGVKPELQERDGVVQTDAKGPNFLKSIDIEDYVVRLEAEKGFEYSIAPSSDPFKIEATLKGVEPGVYRDRIISSKEGIGEVVLLPSGVDGALNVEITLTSPLEIVHKQTDNVLTIDMRKESTANNVSIKDANVGSAPNNSKDWVAIKPEEGPLVKSHDSHNGQPLDKQQSEMALDKAMESHTVPVEDSSVRKAKNIIGVSFKRERDSVSVIIQGDGALKPQISSLADVTVSDKIIIDINNVKIAAKLPKEVALPLKALNWEEGKDGVHIVLDLQKETPYEVLTVDDTIIVSLTASDLINAAVNRAVKNGSTMNAANTTIVGKNTYSANANDFNVHENSKAREPKTDVKKEAMVEIQEGSDLGIETCAKKLSCGTQNKISINLQDAPLPAVLRFLAEESGCDIMVDNNIGGTVTLQIKNAAWFHVLTLLQKVHGLACDVAGNIIRIGKWDDIIRGKKQSIELRKMDDDLAMADMAYKQSLIVKKRLDDLHKSESETKKRMDCVFGYVPIEKQDIQKKIISAYRSAKASLGYEHEIQSELFASRYTAKQENKENIKKEAANTADKSPSGTSSEGSSGTSSEGSSGGKDLDIEVSKQMGQMRILPTFSQNKITIFDVESVLNATAESFNSIDVPEKQVLIEAKIIEVSNNMSDTIGINWGFLAKSFDKTNAIGIGRGSGVTGGSFLADMPTTVSNLSGGIALGFINAQRTLGLDIKLQALETSNNGKILTSPRVLTTNNTKVKISQGLQIPYPKMNPQGVISAEFKSVSVNIFITPSLTPNKLIYLNLDISKEDLVGYTKIGGSDAPNTVKISEETQVIVRDGETIVLGGVFKQNTSSTEEGIAGLKDIPLLGGLFKSSSKENKETEYLVFITPRIIDREIKTKPTECTFSEFK</sequence>
<feature type="region of interest" description="Disordered" evidence="2">
    <location>
        <begin position="586"/>
        <end position="618"/>
    </location>
</feature>
<evidence type="ECO:0000259" key="3">
    <source>
        <dbReference type="Pfam" id="PF00263"/>
    </source>
</evidence>
<dbReference type="InterPro" id="IPR004846">
    <property type="entry name" value="T2SS/T3SS_dom"/>
</dbReference>
<name>A0A0F3GWH9_9BACT</name>
<evidence type="ECO:0000313" key="5">
    <source>
        <dbReference type="Proteomes" id="UP000033423"/>
    </source>
</evidence>
<evidence type="ECO:0000313" key="4">
    <source>
        <dbReference type="EMBL" id="KJU86309.1"/>
    </source>
</evidence>
<gene>
    <name evidence="4" type="ORF">MBAV_001498</name>
</gene>
<dbReference type="Pfam" id="PF00263">
    <property type="entry name" value="Secretin"/>
    <property type="match status" value="1"/>
</dbReference>
<dbReference type="PANTHER" id="PTHR30604:SF1">
    <property type="entry name" value="DNA UTILIZATION PROTEIN HOFQ"/>
    <property type="match status" value="1"/>
</dbReference>
<evidence type="ECO:0000256" key="2">
    <source>
        <dbReference type="SAM" id="MobiDB-lite"/>
    </source>
</evidence>
<dbReference type="InterPro" id="IPR001775">
    <property type="entry name" value="GspD/PilQ"/>
</dbReference>
<reference evidence="4 5" key="1">
    <citation type="submission" date="2015-02" db="EMBL/GenBank/DDBJ databases">
        <title>Single-cell genomics of uncultivated deep-branching MTB reveals a conserved set of magnetosome genes.</title>
        <authorList>
            <person name="Kolinko S."/>
            <person name="Richter M."/>
            <person name="Glockner F.O."/>
            <person name="Brachmann A."/>
            <person name="Schuler D."/>
        </authorList>
    </citation>
    <scope>NUCLEOTIDE SEQUENCE [LARGE SCALE GENOMIC DNA]</scope>
    <source>
        <strain evidence="4">TM-1</strain>
    </source>
</reference>
<feature type="domain" description="Type II/III secretion system secretin-like" evidence="3">
    <location>
        <begin position="747"/>
        <end position="906"/>
    </location>
</feature>
<dbReference type="Proteomes" id="UP000033423">
    <property type="component" value="Unassembled WGS sequence"/>
</dbReference>
<dbReference type="PROSITE" id="PS51257">
    <property type="entry name" value="PROKAR_LIPOPROTEIN"/>
    <property type="match status" value="1"/>
</dbReference>
<dbReference type="Gene3D" id="3.30.1370.130">
    <property type="match status" value="1"/>
</dbReference>
<protein>
    <submittedName>
        <fullName evidence="4">Type IV pilus secretin PilQ</fullName>
    </submittedName>
</protein>
<keyword evidence="5" id="KW-1185">Reference proteome</keyword>
<dbReference type="GO" id="GO:0009306">
    <property type="term" value="P:protein secretion"/>
    <property type="evidence" value="ECO:0007669"/>
    <property type="project" value="InterPro"/>
</dbReference>
<comment type="similarity">
    <text evidence="1">Belongs to the bacterial secretin family.</text>
</comment>
<comment type="caution">
    <text evidence="4">The sequence shown here is derived from an EMBL/GenBank/DDBJ whole genome shotgun (WGS) entry which is preliminary data.</text>
</comment>